<organism evidence="8 9">
    <name type="scientific">Komagataella pastoris</name>
    <name type="common">Yeast</name>
    <name type="synonym">Pichia pastoris</name>
    <dbReference type="NCBI Taxonomy" id="4922"/>
    <lineage>
        <taxon>Eukaryota</taxon>
        <taxon>Fungi</taxon>
        <taxon>Dikarya</taxon>
        <taxon>Ascomycota</taxon>
        <taxon>Saccharomycotina</taxon>
        <taxon>Pichiomycetes</taxon>
        <taxon>Pichiales</taxon>
        <taxon>Pichiaceae</taxon>
        <taxon>Komagataella</taxon>
    </lineage>
</organism>
<evidence type="ECO:0000256" key="1">
    <source>
        <dbReference type="ARBA" id="ARBA00004374"/>
    </source>
</evidence>
<protein>
    <submittedName>
        <fullName evidence="8">BA75_02087T0</fullName>
    </submittedName>
</protein>
<dbReference type="PANTHER" id="PTHR12815">
    <property type="entry name" value="SORTING AND ASSEMBLY MACHINERY SAMM50 PROTEIN FAMILY MEMBER"/>
    <property type="match status" value="1"/>
</dbReference>
<dbReference type="EMBL" id="CP014585">
    <property type="protein sequence ID" value="ANZ74920.1"/>
    <property type="molecule type" value="Genomic_DNA"/>
</dbReference>
<dbReference type="InterPro" id="IPR000184">
    <property type="entry name" value="Bac_surfAg_D15"/>
</dbReference>
<evidence type="ECO:0000259" key="7">
    <source>
        <dbReference type="Pfam" id="PF01103"/>
    </source>
</evidence>
<gene>
    <name evidence="8" type="primary">SAM50</name>
    <name evidence="8" type="ORF">ATY40_BA7502087</name>
</gene>
<dbReference type="Pfam" id="PF01103">
    <property type="entry name" value="Omp85"/>
    <property type="match status" value="1"/>
</dbReference>
<evidence type="ECO:0000256" key="4">
    <source>
        <dbReference type="ARBA" id="ARBA00022692"/>
    </source>
</evidence>
<evidence type="ECO:0000313" key="9">
    <source>
        <dbReference type="Proteomes" id="UP000094565"/>
    </source>
</evidence>
<reference evidence="8 9" key="1">
    <citation type="submission" date="2016-02" db="EMBL/GenBank/DDBJ databases">
        <title>Comparative genomic and transcriptomic foundation for Pichia pastoris.</title>
        <authorList>
            <person name="Love K.R."/>
            <person name="Shah K.A."/>
            <person name="Whittaker C.A."/>
            <person name="Wu J."/>
            <person name="Bartlett M.C."/>
            <person name="Ma D."/>
            <person name="Leeson R.L."/>
            <person name="Priest M."/>
            <person name="Young S.K."/>
            <person name="Love J.C."/>
        </authorList>
    </citation>
    <scope>NUCLEOTIDE SEQUENCE [LARGE SCALE GENOMIC DNA]</scope>
    <source>
        <strain evidence="8 9">ATCC 28485</strain>
    </source>
</reference>
<dbReference type="GO" id="GO:0045040">
    <property type="term" value="P:protein insertion into mitochondrial outer membrane"/>
    <property type="evidence" value="ECO:0007669"/>
    <property type="project" value="TreeGrafter"/>
</dbReference>
<keyword evidence="3" id="KW-1134">Transmembrane beta strand</keyword>
<dbReference type="OrthoDB" id="1724197at2759"/>
<feature type="region of interest" description="Disordered" evidence="6">
    <location>
        <begin position="1"/>
        <end position="21"/>
    </location>
</feature>
<dbReference type="InterPro" id="IPR039910">
    <property type="entry name" value="D15-like"/>
</dbReference>
<dbReference type="Gene3D" id="2.40.160.50">
    <property type="entry name" value="membrane protein fhac: a member of the omp85/tpsb transporter family"/>
    <property type="match status" value="1"/>
</dbReference>
<keyword evidence="5" id="KW-0472">Membrane</keyword>
<proteinExistence type="inferred from homology"/>
<evidence type="ECO:0000256" key="2">
    <source>
        <dbReference type="ARBA" id="ARBA00010913"/>
    </source>
</evidence>
<keyword evidence="9" id="KW-1185">Reference proteome</keyword>
<accession>A0A1B2JA88</accession>
<evidence type="ECO:0000256" key="3">
    <source>
        <dbReference type="ARBA" id="ARBA00022452"/>
    </source>
</evidence>
<feature type="domain" description="Bacterial surface antigen (D15)" evidence="7">
    <location>
        <begin position="165"/>
        <end position="477"/>
    </location>
</feature>
<dbReference type="PANTHER" id="PTHR12815:SF18">
    <property type="entry name" value="SORTING AND ASSEMBLY MACHINERY COMPONENT 50 HOMOLOG"/>
    <property type="match status" value="1"/>
</dbReference>
<evidence type="ECO:0000256" key="6">
    <source>
        <dbReference type="SAM" id="MobiDB-lite"/>
    </source>
</evidence>
<name>A0A1B2JA88_PICPA</name>
<evidence type="ECO:0000313" key="8">
    <source>
        <dbReference type="EMBL" id="ANZ74920.1"/>
    </source>
</evidence>
<comment type="subcellular location">
    <subcellularLocation>
        <location evidence="1">Mitochondrion outer membrane</location>
        <topology evidence="1">Multi-pass membrane protein</topology>
    </subcellularLocation>
</comment>
<dbReference type="Proteomes" id="UP000094565">
    <property type="component" value="Chromosome 2"/>
</dbReference>
<evidence type="ECO:0000256" key="5">
    <source>
        <dbReference type="ARBA" id="ARBA00023136"/>
    </source>
</evidence>
<sequence length="478" mass="53428">MSVLDDDSPLDRLNSQRTDKSAEYEAKKQSLLVKHNREVVDRLLSTNLTRPIRITKVHVVNAEMLRDTFLETQLAPLLNNERLDLHGLLKNLDLTTSNFARTSTISNIGAMLEVDPTPSFVTVPPSTLRIIPVIQLDPIKRFNMKIGTNVGNGEGDGYLSLQYRNIFGGGETISFDTNMASNNLNSTSRSTYLLNFQSPILNNANWLGSIMGYHSSKLVDWTTRNDQTIEGITLKSISQYKSPWNYEFSVENTLRSIDLLSTNSLNDTLLMNAGDSFKSSFNFTCKYDTRDDSILPTKGFHSSGSIELSNLLPSPNFQESKFVKLTSHFQHAFSLNKIIFNGLFKLGYIHSLNHSNVHFMDRFFIGGPNDIRGFTLNGLGPKLYGSPTGGLAFYGLSASFFTPLPFVDSESFKTHTFINAGKLITDSNFRDPSVSIGSGLVFKHPIARFELNFVLPLSQSHYDTTRKGFQYGVGISFM</sequence>
<dbReference type="AlphaFoldDB" id="A0A1B2JA88"/>
<dbReference type="GO" id="GO:0005741">
    <property type="term" value="C:mitochondrial outer membrane"/>
    <property type="evidence" value="ECO:0007669"/>
    <property type="project" value="UniProtKB-SubCell"/>
</dbReference>
<keyword evidence="4" id="KW-0812">Transmembrane</keyword>
<comment type="similarity">
    <text evidence="2">Belongs to the SAM50/omp85 family.</text>
</comment>